<dbReference type="CDD" id="cd00076">
    <property type="entry name" value="HFD_SF"/>
    <property type="match status" value="1"/>
</dbReference>
<dbReference type="InterPro" id="IPR009072">
    <property type="entry name" value="Histone-fold"/>
</dbReference>
<dbReference type="InterPro" id="IPR031498">
    <property type="entry name" value="Bromo_TP-like"/>
</dbReference>
<dbReference type="EMBL" id="PITJ01000333">
    <property type="protein sequence ID" value="TBU03211.1"/>
    <property type="molecule type" value="Genomic_DNA"/>
</dbReference>
<accession>A0A4Q9L8F1</accession>
<dbReference type="Proteomes" id="UP000292362">
    <property type="component" value="Unassembled WGS sequence"/>
</dbReference>
<reference evidence="1 2" key="1">
    <citation type="submission" date="2017-12" db="EMBL/GenBank/DDBJ databases">
        <authorList>
            <person name="Pombert J.-F."/>
            <person name="Haag K.L."/>
            <person name="Ebert D."/>
        </authorList>
    </citation>
    <scope>NUCLEOTIDE SEQUENCE [LARGE SCALE GENOMIC DNA]</scope>
    <source>
        <strain evidence="1">FI-OER-3-3</strain>
    </source>
</reference>
<dbReference type="VEuPathDB" id="MicrosporidiaDB:CWI37_0333p0010"/>
<evidence type="ECO:0000313" key="2">
    <source>
        <dbReference type="Proteomes" id="UP000292362"/>
    </source>
</evidence>
<evidence type="ECO:0000313" key="1">
    <source>
        <dbReference type="EMBL" id="TBU03211.1"/>
    </source>
</evidence>
<name>A0A4Q9L8F1_9MICR</name>
<protein>
    <submittedName>
        <fullName evidence="1">Histone-fold domain-containing protein</fullName>
    </submittedName>
</protein>
<comment type="caution">
    <text evidence="1">The sequence shown here is derived from an EMBL/GenBank/DDBJ whole genome shotgun (WGS) entry which is preliminary data.</text>
</comment>
<sequence>MKSRFTNKILKLAVAEILIQSSFERCSNSALTILTDIAGDYIMALTKRISSLNILNPESGEDTLIKELISEIMGSSDSYSVLELQTFLETQNNAVTYLKDKLKPKSIDSLLNMLRIVPKIDFLQSQSDFTNSLSEIKYVSVNTEIKVDDFLSDFIQRSANKKEVKKTQIFYEQRFDKPIVNKIYKNNYNKCDRNDSNPEYLKVLEFYQNRFLENQNANHFDFSLLCESNNFNDVQNIKKFENNA</sequence>
<organism evidence="1 2">
    <name type="scientific">Hamiltosporidium tvaerminnensis</name>
    <dbReference type="NCBI Taxonomy" id="1176355"/>
    <lineage>
        <taxon>Eukaryota</taxon>
        <taxon>Fungi</taxon>
        <taxon>Fungi incertae sedis</taxon>
        <taxon>Microsporidia</taxon>
        <taxon>Dubosqiidae</taxon>
        <taxon>Hamiltosporidium</taxon>
    </lineage>
</organism>
<dbReference type="GO" id="GO:0046982">
    <property type="term" value="F:protein heterodimerization activity"/>
    <property type="evidence" value="ECO:0007669"/>
    <property type="project" value="InterPro"/>
</dbReference>
<proteinExistence type="predicted"/>
<dbReference type="Gene3D" id="1.10.20.10">
    <property type="entry name" value="Histone, subunit A"/>
    <property type="match status" value="1"/>
</dbReference>
<dbReference type="Pfam" id="PF17027">
    <property type="entry name" value="Bromo_TP_like"/>
    <property type="match status" value="1"/>
</dbReference>
<dbReference type="AlphaFoldDB" id="A0A4Q9L8F1"/>
<gene>
    <name evidence="1" type="ORF">CWI37_0333p0010</name>
</gene>